<evidence type="ECO:0000256" key="2">
    <source>
        <dbReference type="ARBA" id="ARBA00006011"/>
    </source>
</evidence>
<name>A0A174IPY2_PARDI</name>
<dbReference type="PROSITE" id="PS51257">
    <property type="entry name" value="PROKAR_LIPOPROTEIN"/>
    <property type="match status" value="1"/>
</dbReference>
<proteinExistence type="inferred from homology"/>
<evidence type="ECO:0000313" key="9">
    <source>
        <dbReference type="EMBL" id="MRZ06738.1"/>
    </source>
</evidence>
<gene>
    <name evidence="6" type="ORF">ERS852560_02430</name>
    <name evidence="9" type="ORF">GKD54_10980</name>
    <name evidence="8" type="ORF">GKD58_12655</name>
    <name evidence="7" type="ORF">GKD59_17300</name>
    <name evidence="10" type="ORF">HHO38_08065</name>
</gene>
<evidence type="ECO:0000313" key="15">
    <source>
        <dbReference type="Proteomes" id="UP000501982"/>
    </source>
</evidence>
<sequence>MIVEECKIYKGFVAVLLLIILFSCTDETMISGNVEGAYISIRNIDSQNTTHSGSEEDYDVNTLRVLAFNKTTGACISNIHYSKNQWIENIIRHPIVAGNYDFVFLANEPTDNVIANKLNTLSRYDDLNLIAYPASSFSSEKSIPMMQEINNVEVLPKGKGAKLSDGTTVSLLQLALNRLGVRVDVVLEAADNFDDIFNGVIFSGIPNLIPLTAQYSGSTIERNVTRNFTLREDGDYFSSVTPNIPGMNWARKITRIILPSNELERKNDPANAVVFTVDMEDSYNPSCELKINSEPVDYNLPKNTKLDLTGIIKQPLEMNIQASDWDSIANDWNISGNRVLNVSHTEVDITDFNGARISFSSNMPVVRIFDKVKVLSTNTYKETNEVFNALSSQEWQPNADERISYDPSTGAGYMDILLDLPNYIIGKETYEITLMAAEDFSGKNAIRRTITVKVSQYGNRYPFDINSTNHLWSNPYVGAFYKDDESGERIISGNKWSYWYQWRVEVPTEYQDFIVISSTPSFDPNVGTGSPGDPEDYPVIPNSQKGETGSFVQGRGRVYFRIGLKSKNPRKGVPRYGVVKLSYTENGTTYETDLYVRQGEAPDYIMRRGTNEGPDLGVKFSAYNLTARSFLNDVDTKDEWRQIDKSTDQVDFVKYPTQAGAHFQWGLPVAYASLALRAYHPTNVNNKSATWELSEWPIRRIETPTFWDATSGDKLKDYYEICPPGYHRPSDGPLDRIVLNSYTYNDVYKSEIRMSLFRNPMKGDGNWVTAEKPIDPQNKPEKYIPKILEEIKYGFYADGFFDRRPIVERDMIDGIERGSGKVSKYKGVSLDTTEAAYGGVLIFNPDNNASIFFPAAGRRWHTDGSLEYASETGYYWSSSAAPGWTDTSSGEEKGSAHGNIWGIEYNYLATTPKSSSHQFGFTIRCVKE</sequence>
<dbReference type="Proteomes" id="UP000463337">
    <property type="component" value="Unassembled WGS sequence"/>
</dbReference>
<dbReference type="EMBL" id="WKMX01000010">
    <property type="protein sequence ID" value="MRZ06738.1"/>
    <property type="molecule type" value="Genomic_DNA"/>
</dbReference>
<dbReference type="EMBL" id="WKMW01000011">
    <property type="protein sequence ID" value="MRY85094.1"/>
    <property type="molecule type" value="Genomic_DNA"/>
</dbReference>
<evidence type="ECO:0000256" key="4">
    <source>
        <dbReference type="ARBA" id="ARBA00023263"/>
    </source>
</evidence>
<dbReference type="Proteomes" id="UP000471216">
    <property type="component" value="Unassembled WGS sequence"/>
</dbReference>
<evidence type="ECO:0000313" key="6">
    <source>
        <dbReference type="EMBL" id="CUQ36907.1"/>
    </source>
</evidence>
<evidence type="ECO:0000313" key="7">
    <source>
        <dbReference type="EMBL" id="MRY59635.1"/>
    </source>
</evidence>
<comment type="similarity">
    <text evidence="2">Belongs to the bacteroidetes fimbrillin superfamily. FimA/Mfa1 family.</text>
</comment>
<feature type="domain" description="Major fimbrial subunit protein N-terminal" evidence="5">
    <location>
        <begin position="45"/>
        <end position="159"/>
    </location>
</feature>
<protein>
    <submittedName>
        <fullName evidence="6">Major fimbrial subunit protein (FimA)</fullName>
    </submittedName>
</protein>
<reference evidence="10 15" key="3">
    <citation type="submission" date="2020-04" db="EMBL/GenBank/DDBJ databases">
        <title>Complete Genomes and Methylome analysis of CBBP consortium that reverse antibiotic-induced susceptibility to vancomycin-resistant Enterococcus faecium infection.</title>
        <authorList>
            <person name="Fomenkov A."/>
            <person name="Zhang Z."/>
            <person name="Pamer E."/>
            <person name="Roberts R.J."/>
        </authorList>
    </citation>
    <scope>NUCLEOTIDE SEQUENCE [LARGE SCALE GENOMIC DNA]</scope>
    <source>
        <strain evidence="15">CBBP</strain>
        <strain evidence="10">CBBP-1</strain>
    </source>
</reference>
<evidence type="ECO:0000313" key="8">
    <source>
        <dbReference type="EMBL" id="MRY85094.1"/>
    </source>
</evidence>
<dbReference type="Proteomes" id="UP000450599">
    <property type="component" value="Unassembled WGS sequence"/>
</dbReference>
<dbReference type="Pfam" id="PF06321">
    <property type="entry name" value="P_gingi_FimA"/>
    <property type="match status" value="1"/>
</dbReference>
<evidence type="ECO:0000313" key="13">
    <source>
        <dbReference type="Proteomes" id="UP000463337"/>
    </source>
</evidence>
<dbReference type="RefSeq" id="WP_005866256.1">
    <property type="nucleotide sequence ID" value="NZ_AP019729.1"/>
</dbReference>
<dbReference type="Proteomes" id="UP000501982">
    <property type="component" value="Chromosome"/>
</dbReference>
<evidence type="ECO:0000313" key="12">
    <source>
        <dbReference type="Proteomes" id="UP000450599"/>
    </source>
</evidence>
<dbReference type="EMBL" id="WKLT01000018">
    <property type="protein sequence ID" value="MRY59635.1"/>
    <property type="molecule type" value="Genomic_DNA"/>
</dbReference>
<reference evidence="6 11" key="1">
    <citation type="submission" date="2015-09" db="EMBL/GenBank/DDBJ databases">
        <authorList>
            <consortium name="Pathogen Informatics"/>
        </authorList>
    </citation>
    <scope>NUCLEOTIDE SEQUENCE [LARGE SCALE GENOMIC DNA]</scope>
    <source>
        <strain evidence="6 11">2789STDY5834948</strain>
    </source>
</reference>
<dbReference type="GO" id="GO:0009289">
    <property type="term" value="C:pilus"/>
    <property type="evidence" value="ECO:0007669"/>
    <property type="project" value="UniProtKB-SubCell"/>
</dbReference>
<evidence type="ECO:0000256" key="1">
    <source>
        <dbReference type="ARBA" id="ARBA00004561"/>
    </source>
</evidence>
<keyword evidence="3" id="KW-0732">Signal</keyword>
<evidence type="ECO:0000256" key="3">
    <source>
        <dbReference type="ARBA" id="ARBA00022729"/>
    </source>
</evidence>
<evidence type="ECO:0000259" key="5">
    <source>
        <dbReference type="Pfam" id="PF06321"/>
    </source>
</evidence>
<evidence type="ECO:0000313" key="14">
    <source>
        <dbReference type="Proteomes" id="UP000471216"/>
    </source>
</evidence>
<reference evidence="12 13" key="2">
    <citation type="journal article" date="2019" name="Nat. Med.">
        <title>A library of human gut bacterial isolates paired with longitudinal multiomics data enables mechanistic microbiome research.</title>
        <authorList>
            <person name="Poyet M."/>
            <person name="Groussin M."/>
            <person name="Gibbons S.M."/>
            <person name="Avila-Pacheco J."/>
            <person name="Jiang X."/>
            <person name="Kearney S.M."/>
            <person name="Perrotta A.R."/>
            <person name="Berdy B."/>
            <person name="Zhao S."/>
            <person name="Lieberman T.D."/>
            <person name="Swanson P.K."/>
            <person name="Smith M."/>
            <person name="Roesemann S."/>
            <person name="Alexander J.E."/>
            <person name="Rich S.A."/>
            <person name="Livny J."/>
            <person name="Vlamakis H."/>
            <person name="Clish C."/>
            <person name="Bullock K."/>
            <person name="Deik A."/>
            <person name="Scott J."/>
            <person name="Pierce K.A."/>
            <person name="Xavier R.J."/>
            <person name="Alm E.J."/>
        </authorList>
    </citation>
    <scope>NUCLEOTIDE SEQUENCE [LARGE SCALE GENOMIC DNA]</scope>
    <source>
        <strain evidence="9 14">BIOML-A10</strain>
        <strain evidence="8 12">BIOML-A11</strain>
        <strain evidence="7 13">BIOML-A41</strain>
    </source>
</reference>
<evidence type="ECO:0000313" key="10">
    <source>
        <dbReference type="EMBL" id="QJE28289.1"/>
    </source>
</evidence>
<evidence type="ECO:0000313" key="11">
    <source>
        <dbReference type="Proteomes" id="UP000095332"/>
    </source>
</evidence>
<dbReference type="EMBL" id="CP051672">
    <property type="protein sequence ID" value="QJE28289.1"/>
    <property type="molecule type" value="Genomic_DNA"/>
</dbReference>
<dbReference type="Proteomes" id="UP000095332">
    <property type="component" value="Unassembled WGS sequence"/>
</dbReference>
<dbReference type="AlphaFoldDB" id="A0A174IPY2"/>
<keyword evidence="4" id="KW-0281">Fimbrium</keyword>
<dbReference type="EMBL" id="CZBM01000010">
    <property type="protein sequence ID" value="CUQ36907.1"/>
    <property type="molecule type" value="Genomic_DNA"/>
</dbReference>
<comment type="subcellular location">
    <subcellularLocation>
        <location evidence="1">Fimbrium</location>
    </subcellularLocation>
</comment>
<accession>A0A174IPY2</accession>
<organism evidence="9 14">
    <name type="scientific">Parabacteroides distasonis</name>
    <dbReference type="NCBI Taxonomy" id="823"/>
    <lineage>
        <taxon>Bacteria</taxon>
        <taxon>Pseudomonadati</taxon>
        <taxon>Bacteroidota</taxon>
        <taxon>Bacteroidia</taxon>
        <taxon>Bacteroidales</taxon>
        <taxon>Tannerellaceae</taxon>
        <taxon>Parabacteroides</taxon>
    </lineage>
</organism>
<dbReference type="InterPro" id="IPR029141">
    <property type="entry name" value="FimA_N"/>
</dbReference>